<dbReference type="AlphaFoldDB" id="A0AAN7TIU1"/>
<comment type="caution">
    <text evidence="2">The sequence shown here is derived from an EMBL/GenBank/DDBJ whole genome shotgun (WGS) entry which is preliminary data.</text>
</comment>
<gene>
    <name evidence="2" type="ORF">LTR62_003354</name>
</gene>
<dbReference type="Gene3D" id="6.10.110.10">
    <property type="match status" value="1"/>
</dbReference>
<accession>A0AAN7TIU1</accession>
<reference evidence="2" key="1">
    <citation type="submission" date="2023-08" db="EMBL/GenBank/DDBJ databases">
        <title>Black Yeasts Isolated from many extreme environments.</title>
        <authorList>
            <person name="Coleine C."/>
            <person name="Stajich J.E."/>
            <person name="Selbmann L."/>
        </authorList>
    </citation>
    <scope>NUCLEOTIDE SEQUENCE</scope>
    <source>
        <strain evidence="2">CCFEE 5401</strain>
    </source>
</reference>
<dbReference type="InterPro" id="IPR038213">
    <property type="entry name" value="IFI6/IFI27-like_sf"/>
</dbReference>
<evidence type="ECO:0000313" key="3">
    <source>
        <dbReference type="Proteomes" id="UP001310890"/>
    </source>
</evidence>
<sequence>MVVDTVLLFVTGVAWIRVLRLVGFTKIGVRGRSVAALIQRMIGARVPARGWFAHLVSGAMGGYGRKLLDNWTRVGIKLAGWIVYLAGRGHN</sequence>
<keyword evidence="1" id="KW-0472">Membrane</keyword>
<dbReference type="EMBL" id="JAVRRL010000023">
    <property type="protein sequence ID" value="KAK5113485.1"/>
    <property type="molecule type" value="Genomic_DNA"/>
</dbReference>
<keyword evidence="1" id="KW-0812">Transmembrane</keyword>
<feature type="transmembrane region" description="Helical" evidence="1">
    <location>
        <begin position="6"/>
        <end position="23"/>
    </location>
</feature>
<protein>
    <submittedName>
        <fullName evidence="2">Uncharacterized protein</fullName>
    </submittedName>
</protein>
<keyword evidence="1" id="KW-1133">Transmembrane helix</keyword>
<evidence type="ECO:0000256" key="1">
    <source>
        <dbReference type="SAM" id="Phobius"/>
    </source>
</evidence>
<proteinExistence type="predicted"/>
<dbReference type="Proteomes" id="UP001310890">
    <property type="component" value="Unassembled WGS sequence"/>
</dbReference>
<name>A0AAN7TIU1_9PEZI</name>
<evidence type="ECO:0000313" key="2">
    <source>
        <dbReference type="EMBL" id="KAK5113485.1"/>
    </source>
</evidence>
<organism evidence="2 3">
    <name type="scientific">Meristemomyces frigidus</name>
    <dbReference type="NCBI Taxonomy" id="1508187"/>
    <lineage>
        <taxon>Eukaryota</taxon>
        <taxon>Fungi</taxon>
        <taxon>Dikarya</taxon>
        <taxon>Ascomycota</taxon>
        <taxon>Pezizomycotina</taxon>
        <taxon>Dothideomycetes</taxon>
        <taxon>Dothideomycetidae</taxon>
        <taxon>Mycosphaerellales</taxon>
        <taxon>Teratosphaeriaceae</taxon>
        <taxon>Meristemomyces</taxon>
    </lineage>
</organism>